<dbReference type="Proteomes" id="UP000238375">
    <property type="component" value="Unassembled WGS sequence"/>
</dbReference>
<proteinExistence type="predicted"/>
<sequence length="64" mass="7268">MVRVLTALTNESGRQQFPYFILVPQCPRKQGWVDFPHFSQSLRTSAEPIRPAQLTLALVGELID</sequence>
<comment type="caution">
    <text evidence="1">The sequence shown here is derived from an EMBL/GenBank/DDBJ whole genome shotgun (WGS) entry which is preliminary data.</text>
</comment>
<organism evidence="1 2">
    <name type="scientific">Spirosoma oryzae</name>
    <dbReference type="NCBI Taxonomy" id="1469603"/>
    <lineage>
        <taxon>Bacteria</taxon>
        <taxon>Pseudomonadati</taxon>
        <taxon>Bacteroidota</taxon>
        <taxon>Cytophagia</taxon>
        <taxon>Cytophagales</taxon>
        <taxon>Cytophagaceae</taxon>
        <taxon>Spirosoma</taxon>
    </lineage>
</organism>
<protein>
    <submittedName>
        <fullName evidence="1">Uncharacterized protein</fullName>
    </submittedName>
</protein>
<dbReference type="OrthoDB" id="9764953at2"/>
<name>A0A2T0SRI4_9BACT</name>
<accession>A0A2T0SRI4</accession>
<evidence type="ECO:0000313" key="2">
    <source>
        <dbReference type="Proteomes" id="UP000238375"/>
    </source>
</evidence>
<reference evidence="1 2" key="1">
    <citation type="submission" date="2018-03" db="EMBL/GenBank/DDBJ databases">
        <title>Genomic Encyclopedia of Archaeal and Bacterial Type Strains, Phase II (KMG-II): from individual species to whole genera.</title>
        <authorList>
            <person name="Goeker M."/>
        </authorList>
    </citation>
    <scope>NUCLEOTIDE SEQUENCE [LARGE SCALE GENOMIC DNA]</scope>
    <source>
        <strain evidence="1 2">DSM 28354</strain>
    </source>
</reference>
<dbReference type="EMBL" id="PVTE01000013">
    <property type="protein sequence ID" value="PRY35983.1"/>
    <property type="molecule type" value="Genomic_DNA"/>
</dbReference>
<dbReference type="RefSeq" id="WP_106138881.1">
    <property type="nucleotide sequence ID" value="NZ_PVTE01000013.1"/>
</dbReference>
<gene>
    <name evidence="1" type="ORF">CLV58_113114</name>
</gene>
<dbReference type="AlphaFoldDB" id="A0A2T0SRI4"/>
<keyword evidence="2" id="KW-1185">Reference proteome</keyword>
<evidence type="ECO:0000313" key="1">
    <source>
        <dbReference type="EMBL" id="PRY35983.1"/>
    </source>
</evidence>